<dbReference type="Proteomes" id="UP000010411">
    <property type="component" value="Unassembled WGS sequence"/>
</dbReference>
<accession>L1KVH8</accession>
<organism evidence="1 2">
    <name type="scientific">Streptomyces ipomoeae 91-03</name>
    <dbReference type="NCBI Taxonomy" id="698759"/>
    <lineage>
        <taxon>Bacteria</taxon>
        <taxon>Bacillati</taxon>
        <taxon>Actinomycetota</taxon>
        <taxon>Actinomycetes</taxon>
        <taxon>Kitasatosporales</taxon>
        <taxon>Streptomycetaceae</taxon>
        <taxon>Streptomyces</taxon>
    </lineage>
</organism>
<gene>
    <name evidence="1" type="ORF">STRIP9103_08456</name>
</gene>
<protein>
    <submittedName>
        <fullName evidence="1">Uncharacterized protein</fullName>
    </submittedName>
</protein>
<evidence type="ECO:0000313" key="2">
    <source>
        <dbReference type="Proteomes" id="UP000010411"/>
    </source>
</evidence>
<reference evidence="1 2" key="1">
    <citation type="submission" date="2012-11" db="EMBL/GenBank/DDBJ databases">
        <authorList>
            <person name="Huguet-Tapia J.C."/>
            <person name="Durkin A.S."/>
            <person name="Pettis G.S."/>
            <person name="Badger J.H."/>
        </authorList>
    </citation>
    <scope>NUCLEOTIDE SEQUENCE [LARGE SCALE GENOMIC DNA]</scope>
    <source>
        <strain evidence="1 2">91-03</strain>
    </source>
</reference>
<sequence>MAHHVYATEFGTYPGHRPAPTCPAVTSCRAEASAWSSSV</sequence>
<name>L1KVH8_9ACTN</name>
<proteinExistence type="predicted"/>
<dbReference type="EMBL" id="AEJC01000366">
    <property type="protein sequence ID" value="EKX64554.1"/>
    <property type="molecule type" value="Genomic_DNA"/>
</dbReference>
<comment type="caution">
    <text evidence="1">The sequence shown here is derived from an EMBL/GenBank/DDBJ whole genome shotgun (WGS) entry which is preliminary data.</text>
</comment>
<evidence type="ECO:0000313" key="1">
    <source>
        <dbReference type="EMBL" id="EKX64554.1"/>
    </source>
</evidence>
<keyword evidence="2" id="KW-1185">Reference proteome</keyword>
<dbReference type="AlphaFoldDB" id="L1KVH8"/>